<dbReference type="Proteomes" id="UP001501624">
    <property type="component" value="Unassembled WGS sequence"/>
</dbReference>
<evidence type="ECO:0000313" key="1">
    <source>
        <dbReference type="EMBL" id="GAA3802554.1"/>
    </source>
</evidence>
<evidence type="ECO:0000313" key="2">
    <source>
        <dbReference type="Proteomes" id="UP001501624"/>
    </source>
</evidence>
<sequence length="69" mass="7877">MSRRRVRGETPSRSASSLPGQYRWVCSRDSNRSVRELVFAMFPILAQLRSKSGRKAFYLGLNDDEGTPK</sequence>
<reference evidence="2" key="1">
    <citation type="journal article" date="2019" name="Int. J. Syst. Evol. Microbiol.">
        <title>The Global Catalogue of Microorganisms (GCM) 10K type strain sequencing project: providing services to taxonomists for standard genome sequencing and annotation.</title>
        <authorList>
            <consortium name="The Broad Institute Genomics Platform"/>
            <consortium name="The Broad Institute Genome Sequencing Center for Infectious Disease"/>
            <person name="Wu L."/>
            <person name="Ma J."/>
        </authorList>
    </citation>
    <scope>NUCLEOTIDE SEQUENCE [LARGE SCALE GENOMIC DNA]</scope>
    <source>
        <strain evidence="2">JCM 17017</strain>
    </source>
</reference>
<gene>
    <name evidence="1" type="ORF">GCM10022380_20100</name>
</gene>
<dbReference type="EMBL" id="BAABCM010000002">
    <property type="protein sequence ID" value="GAA3802554.1"/>
    <property type="molecule type" value="Genomic_DNA"/>
</dbReference>
<organism evidence="1 2">
    <name type="scientific">Amycolatopsis tucumanensis</name>
    <dbReference type="NCBI Taxonomy" id="401106"/>
    <lineage>
        <taxon>Bacteria</taxon>
        <taxon>Bacillati</taxon>
        <taxon>Actinomycetota</taxon>
        <taxon>Actinomycetes</taxon>
        <taxon>Pseudonocardiales</taxon>
        <taxon>Pseudonocardiaceae</taxon>
        <taxon>Amycolatopsis</taxon>
    </lineage>
</organism>
<protein>
    <submittedName>
        <fullName evidence="1">Uncharacterized protein</fullName>
    </submittedName>
</protein>
<comment type="caution">
    <text evidence="1">The sequence shown here is derived from an EMBL/GenBank/DDBJ whole genome shotgun (WGS) entry which is preliminary data.</text>
</comment>
<name>A0ABP7HRG4_9PSEU</name>
<accession>A0ABP7HRG4</accession>
<proteinExistence type="predicted"/>
<keyword evidence="2" id="KW-1185">Reference proteome</keyword>